<dbReference type="AlphaFoldDB" id="A0A9P6RBT9"/>
<name>A0A9P6RBT9_9FUNG</name>
<sequence length="217" mass="23544">MTNALQPLSATPVEPAKPATTTVAPIAPAEAKSAAATTPAATPGICIPPASPLPHGHGEPVLAYAGLTIKPQVASTKEASELQLGDVVQFDHRLFCWVKYIKKPDIFRYQLECPQIFLGRGATTQLLRYDQKVKLPKVEITEWELLNLTDDHITTLKPLVEGTTVIKVSITSLPDFAQKLKTAFSAKTDKIIVTIVAAVGSENIMMFRTWTGEKAEK</sequence>
<accession>A0A9P6RBT9</accession>
<proteinExistence type="predicted"/>
<comment type="caution">
    <text evidence="1">The sequence shown here is derived from an EMBL/GenBank/DDBJ whole genome shotgun (WGS) entry which is preliminary data.</text>
</comment>
<protein>
    <submittedName>
        <fullName evidence="1">Uncharacterized protein</fullName>
    </submittedName>
</protein>
<evidence type="ECO:0000313" key="1">
    <source>
        <dbReference type="EMBL" id="KAG0316146.1"/>
    </source>
</evidence>
<evidence type="ECO:0000313" key="2">
    <source>
        <dbReference type="Proteomes" id="UP000738325"/>
    </source>
</evidence>
<reference evidence="1" key="1">
    <citation type="journal article" date="2020" name="Fungal Divers.">
        <title>Resolving the Mortierellaceae phylogeny through synthesis of multi-gene phylogenetics and phylogenomics.</title>
        <authorList>
            <person name="Vandepol N."/>
            <person name="Liber J."/>
            <person name="Desiro A."/>
            <person name="Na H."/>
            <person name="Kennedy M."/>
            <person name="Barry K."/>
            <person name="Grigoriev I.V."/>
            <person name="Miller A.N."/>
            <person name="O'Donnell K."/>
            <person name="Stajich J.E."/>
            <person name="Bonito G."/>
        </authorList>
    </citation>
    <scope>NUCLEOTIDE SEQUENCE</scope>
    <source>
        <strain evidence="1">REB-010B</strain>
    </source>
</reference>
<gene>
    <name evidence="1" type="ORF">BGZ99_007021</name>
</gene>
<keyword evidence="2" id="KW-1185">Reference proteome</keyword>
<organism evidence="1 2">
    <name type="scientific">Dissophora globulifera</name>
    <dbReference type="NCBI Taxonomy" id="979702"/>
    <lineage>
        <taxon>Eukaryota</taxon>
        <taxon>Fungi</taxon>
        <taxon>Fungi incertae sedis</taxon>
        <taxon>Mucoromycota</taxon>
        <taxon>Mortierellomycotina</taxon>
        <taxon>Mortierellomycetes</taxon>
        <taxon>Mortierellales</taxon>
        <taxon>Mortierellaceae</taxon>
        <taxon>Dissophora</taxon>
    </lineage>
</organism>
<dbReference type="EMBL" id="JAAAIP010000494">
    <property type="protein sequence ID" value="KAG0316146.1"/>
    <property type="molecule type" value="Genomic_DNA"/>
</dbReference>
<dbReference type="Proteomes" id="UP000738325">
    <property type="component" value="Unassembled WGS sequence"/>
</dbReference>